<keyword evidence="4 5" id="KW-0173">Coenzyme A biosynthesis</keyword>
<feature type="binding site" evidence="5">
    <location>
        <begin position="182"/>
        <end position="184"/>
    </location>
    <ligand>
        <name>ATP</name>
        <dbReference type="ChEBI" id="CHEBI:30616"/>
    </ligand>
</feature>
<feature type="binding site" evidence="5">
    <location>
        <position position="19"/>
    </location>
    <ligand>
        <name>ATP</name>
        <dbReference type="ChEBI" id="CHEBI:30616"/>
    </ligand>
</feature>
<dbReference type="NCBIfam" id="NF041123">
    <property type="entry name" value="phpantohe_syn_Arch"/>
    <property type="match status" value="1"/>
</dbReference>
<accession>A0A833E954</accession>
<dbReference type="PIRSF" id="PIRSF004853">
    <property type="entry name" value="UCP004853"/>
    <property type="match status" value="1"/>
</dbReference>
<dbReference type="AlphaFoldDB" id="A0A833E954"/>
<evidence type="ECO:0000313" key="6">
    <source>
        <dbReference type="EMBL" id="HIQ29072.1"/>
    </source>
</evidence>
<evidence type="ECO:0000256" key="2">
    <source>
        <dbReference type="ARBA" id="ARBA00022741"/>
    </source>
</evidence>
<keyword evidence="2 5" id="KW-0547">Nucleotide-binding</keyword>
<dbReference type="InterPro" id="IPR038138">
    <property type="entry name" value="PPS/PS_sf"/>
</dbReference>
<dbReference type="PANTHER" id="PTHR40695">
    <property type="entry name" value="4-PHOSPHOPANTOATE--BETA-ALANINE LIGASE"/>
    <property type="match status" value="1"/>
</dbReference>
<dbReference type="InterPro" id="IPR002855">
    <property type="entry name" value="PPS/PS"/>
</dbReference>
<evidence type="ECO:0000313" key="7">
    <source>
        <dbReference type="Proteomes" id="UP000608579"/>
    </source>
</evidence>
<keyword evidence="1 5" id="KW-0436">Ligase</keyword>
<evidence type="ECO:0000256" key="1">
    <source>
        <dbReference type="ARBA" id="ARBA00022598"/>
    </source>
</evidence>
<sequence>MEDVTIPRTHPRYESLVTREKIVEGFKKGIVVPHGLIAHGRGEALDYILGEKTTEYAREAAEAAAALLMLSKKPVIAVNGNTAALVGRELITLSATLNAPLEVNLFHRSREREEKIRDYLTSLGASKVLLSSEEHVIEGISSARRFVSGAGIKTADTVVVAIEDGDRTEELVKEGKNVIAIDLNPLSRTAEKATITIVDNVIRAIPLLTKLCQSYREKPREELLDILKRFDNRENLRRALAAICQRLERLAYLDKV</sequence>
<reference evidence="6" key="1">
    <citation type="journal article" date="2020" name="ISME J.">
        <title>Gammaproteobacteria mediating utilization of methyl-, sulfur- and petroleum organic compounds in deep ocean hydrothermal plumes.</title>
        <authorList>
            <person name="Zhou Z."/>
            <person name="Liu Y."/>
            <person name="Pan J."/>
            <person name="Cron B.R."/>
            <person name="Toner B.M."/>
            <person name="Anantharaman K."/>
            <person name="Breier J.A."/>
            <person name="Dick G.J."/>
            <person name="Li M."/>
        </authorList>
    </citation>
    <scope>NUCLEOTIDE SEQUENCE</scope>
    <source>
        <strain evidence="6">SZUA-1515</strain>
    </source>
</reference>
<comment type="catalytic activity">
    <reaction evidence="5">
        <text>(R)-4-phosphopantoate + beta-alanine + ATP = (R)-4'-phosphopantothenate + AMP + diphosphate + H(+)</text>
        <dbReference type="Rhea" id="RHEA:27930"/>
        <dbReference type="ChEBI" id="CHEBI:10986"/>
        <dbReference type="ChEBI" id="CHEBI:15378"/>
        <dbReference type="ChEBI" id="CHEBI:30616"/>
        <dbReference type="ChEBI" id="CHEBI:33019"/>
        <dbReference type="ChEBI" id="CHEBI:57966"/>
        <dbReference type="ChEBI" id="CHEBI:61294"/>
        <dbReference type="ChEBI" id="CHEBI:456215"/>
        <dbReference type="EC" id="6.3.2.36"/>
    </reaction>
</comment>
<evidence type="ECO:0000256" key="4">
    <source>
        <dbReference type="ARBA" id="ARBA00022993"/>
    </source>
</evidence>
<comment type="function">
    <text evidence="5">Catalyzes the condensation of (R)-4-phosphopantoate and beta-alanine to 4'-phosphopantothenate in the CoA biosynthesis pathway.</text>
</comment>
<dbReference type="Proteomes" id="UP000608579">
    <property type="component" value="Unassembled WGS sequence"/>
</dbReference>
<dbReference type="GO" id="GO:0015937">
    <property type="term" value="P:coenzyme A biosynthetic process"/>
    <property type="evidence" value="ECO:0007669"/>
    <property type="project" value="UniProtKB-UniRule"/>
</dbReference>
<evidence type="ECO:0000256" key="5">
    <source>
        <dbReference type="HAMAP-Rule" id="MF_02224"/>
    </source>
</evidence>
<gene>
    <name evidence="6" type="ORF">EYH45_00745</name>
</gene>
<protein>
    <recommendedName>
        <fullName evidence="5">4-phosphopantoate--beta-alanine ligase</fullName>
        <ecNumber evidence="5">6.3.2.36</ecNumber>
    </recommendedName>
    <alternativeName>
        <fullName evidence="5">Phosphopantothenate synthetase</fullName>
        <shortName evidence="5">PPS</shortName>
    </alternativeName>
</protein>
<keyword evidence="3 5" id="KW-0067">ATP-binding</keyword>
<dbReference type="EMBL" id="DQVM01000013">
    <property type="protein sequence ID" value="HIQ29072.1"/>
    <property type="molecule type" value="Genomic_DNA"/>
</dbReference>
<dbReference type="Pfam" id="PF02006">
    <property type="entry name" value="PPS_PS"/>
    <property type="match status" value="1"/>
</dbReference>
<comment type="similarity">
    <text evidence="5">Belongs to the archaeal phosphopantothenate synthetase family.</text>
</comment>
<dbReference type="HAMAP" id="MF_02224">
    <property type="entry name" value="PPS"/>
    <property type="match status" value="1"/>
</dbReference>
<feature type="binding site" evidence="5">
    <location>
        <begin position="200"/>
        <end position="201"/>
    </location>
    <ligand>
        <name>ATP</name>
        <dbReference type="ChEBI" id="CHEBI:30616"/>
    </ligand>
</feature>
<name>A0A833E954_CALS0</name>
<comment type="pathway">
    <text evidence="5">Cofactor biosynthesis; coenzyme A biosynthesis.</text>
</comment>
<feature type="binding site" evidence="5">
    <location>
        <begin position="188"/>
        <end position="189"/>
    </location>
    <ligand>
        <name>ATP</name>
        <dbReference type="ChEBI" id="CHEBI:30616"/>
    </ligand>
</feature>
<comment type="subunit">
    <text evidence="5">Homodimer.</text>
</comment>
<organism evidence="6 7">
    <name type="scientific">Caldiarchaeum subterraneum</name>
    <dbReference type="NCBI Taxonomy" id="311458"/>
    <lineage>
        <taxon>Archaea</taxon>
        <taxon>Nitrososphaerota</taxon>
        <taxon>Candidatus Caldarchaeales</taxon>
        <taxon>Candidatus Caldarchaeaceae</taxon>
        <taxon>Candidatus Caldarchaeum</taxon>
    </lineage>
</organism>
<dbReference type="UniPathway" id="UPA00241"/>
<comment type="caution">
    <text evidence="6">The sequence shown here is derived from an EMBL/GenBank/DDBJ whole genome shotgun (WGS) entry which is preliminary data.</text>
</comment>
<feature type="binding site" evidence="5">
    <location>
        <position position="41"/>
    </location>
    <ligand>
        <name>ATP</name>
        <dbReference type="ChEBI" id="CHEBI:30616"/>
    </ligand>
</feature>
<dbReference type="GO" id="GO:0005524">
    <property type="term" value="F:ATP binding"/>
    <property type="evidence" value="ECO:0007669"/>
    <property type="project" value="UniProtKB-KW"/>
</dbReference>
<dbReference type="NCBIfam" id="NF010324">
    <property type="entry name" value="PRK13761.1"/>
    <property type="match status" value="1"/>
</dbReference>
<dbReference type="GO" id="GO:0016881">
    <property type="term" value="F:acid-amino acid ligase activity"/>
    <property type="evidence" value="ECO:0007669"/>
    <property type="project" value="UniProtKB-UniRule"/>
</dbReference>
<dbReference type="Gene3D" id="3.40.50.12640">
    <property type="entry name" value="Phosphopantoate/pantothenate synthetase"/>
    <property type="match status" value="1"/>
</dbReference>
<dbReference type="EC" id="6.3.2.36" evidence="5"/>
<proteinExistence type="inferred from homology"/>
<dbReference type="PANTHER" id="PTHR40695:SF1">
    <property type="entry name" value="4-PHOSPHOPANTOATE--BETA-ALANINE LIGASE"/>
    <property type="match status" value="1"/>
</dbReference>
<evidence type="ECO:0000256" key="3">
    <source>
        <dbReference type="ARBA" id="ARBA00022840"/>
    </source>
</evidence>